<evidence type="ECO:0000313" key="3">
    <source>
        <dbReference type="Proteomes" id="UP000031980"/>
    </source>
</evidence>
<comment type="caution">
    <text evidence="2">The sequence shown here is derived from an EMBL/GenBank/DDBJ whole genome shotgun (WGS) entry which is preliminary data.</text>
</comment>
<sequence>MFTVWLYQIKLLRRDWLVRLFLLVVLLIPVIFYFGKIYLIFTPAGLSSADPFLFSFLFNSIQPLFILFMAYDLLKEKLKLTTLDVIYFRPVSNLDYFAGKALGVITVVMVLNVIVLFMGLFLQLFWSENPLRWWIYPFYLVTLTFPTLCFWLGLSMFTGSLMKSKGGTLLILLLIWGISCFYLPEIRHGLLDYAGREIPNILSEITGHPFLWPYILHRLAYLFAGVGLGILGIVCCKRKSGDIKEPAYLLLGGCLLCVCAVFVGNWYDQGFRERDVRRETYREVYRKYSSSPVVKMLSNDIACRQVKDSLYGSSRMEIRNPTDQRIADFILYLNPFLSITSCKEKEIAVGFTREKQIVIVKRALAPGESLFLEIDYAGKIDDAFCYLELGDTEYDHRELDTPVEKLGVGFRYGNLYSYLSDRFTLLYPECQWYPAAVAPENPGNPLDRQFDYSRYSLSVEKREGLLIVSQGKREEEEERSIFRSRDNLPGIALCIGDLGRKRIEIDSIELEWYYFRSRDWGDWELPLSFEQKKEIFESSSNFYERCCQKPYLFKEFKVVEVPVSFAAHQRKWNNNNNYNQPGLVFLPERFAIMSKVGDITALLDAEKMGEYDDLLMRVKGCVESLFQGEMNNVASLLQDFTGFISDRRYPALGILLKYAQIGGPGLDKYFSGALIKSCIDYLSARSLDEACRDRTLSTEEIDCILYLSAGYLGAYLTACTGEDTFYSFLDDFLCRHLFETVDFECFCKAYGEKYGADLGAIVAKLYSRKGLPLFKVKEVRGERLPHEERGPGNCVLSFKVFNDSRTEGIVSIPVGGIQNRYVTKQVIRGFLLRPGECKVIRCIASDGRNRQDFMTHLSRNLPLTFSLLLESGVVASEGEKSCNVSDFFPSADEVIVDDRDTNFRVIHPEKEWSLSLMSGRKNRYEFKDRLRGRVKQWTPVLDGRFYGDSIRSAYCKTAGRGGNGVEWHTFIDKPGRYEVFVYISDGPDIVNMRKPGTTYFYTVRHAERETEVAFTLKDDMDGWVSLGEYRMECGMSLVVLDDRVSKDSPLNSWDYPTLIVADAVKWKYKGE</sequence>
<feature type="transmembrane region" description="Helical" evidence="1">
    <location>
        <begin position="166"/>
        <end position="184"/>
    </location>
</feature>
<evidence type="ECO:0000313" key="2">
    <source>
        <dbReference type="EMBL" id="KIO47513.1"/>
    </source>
</evidence>
<evidence type="ECO:0008006" key="4">
    <source>
        <dbReference type="Google" id="ProtNLM"/>
    </source>
</evidence>
<keyword evidence="3" id="KW-1185">Reference proteome</keyword>
<organism evidence="2 3">
    <name type="scientific">Sanguibacteroides justesenii</name>
    <dbReference type="NCBI Taxonomy" id="1547597"/>
    <lineage>
        <taxon>Bacteria</taxon>
        <taxon>Pseudomonadati</taxon>
        <taxon>Bacteroidota</taxon>
        <taxon>Bacteroidia</taxon>
        <taxon>Bacteroidales</taxon>
        <taxon>Porphyromonadaceae</taxon>
        <taxon>Sanguibacteroides</taxon>
    </lineage>
</organism>
<dbReference type="RefSeq" id="WP_160289605.1">
    <property type="nucleotide sequence ID" value="NZ_JPIU01000014.1"/>
</dbReference>
<dbReference type="AlphaFoldDB" id="A0A0C3MLB7"/>
<feature type="transmembrane region" description="Helical" evidence="1">
    <location>
        <begin position="248"/>
        <end position="267"/>
    </location>
</feature>
<dbReference type="Proteomes" id="UP000031980">
    <property type="component" value="Unassembled WGS sequence"/>
</dbReference>
<feature type="transmembrane region" description="Helical" evidence="1">
    <location>
        <begin position="53"/>
        <end position="74"/>
    </location>
</feature>
<accession>A0A0C3MLB7</accession>
<protein>
    <recommendedName>
        <fullName evidence="4">Xanthan lyase</fullName>
    </recommendedName>
</protein>
<reference evidence="2 3" key="1">
    <citation type="submission" date="2014-07" db="EMBL/GenBank/DDBJ databases">
        <title>Porphyromonadaceae bacterium OUH 308042 = ATCC BAA-2681 = DSM 28342 draft genome.</title>
        <authorList>
            <person name="Sydenham T.V."/>
            <person name="Hasman H."/>
            <person name="Justensen U.S."/>
        </authorList>
    </citation>
    <scope>NUCLEOTIDE SEQUENCE [LARGE SCALE GENOMIC DNA]</scope>
    <source>
        <strain evidence="2 3">OUH 308042</strain>
    </source>
</reference>
<feature type="transmembrane region" description="Helical" evidence="1">
    <location>
        <begin position="94"/>
        <end position="122"/>
    </location>
</feature>
<proteinExistence type="predicted"/>
<keyword evidence="1" id="KW-1133">Transmembrane helix</keyword>
<feature type="transmembrane region" description="Helical" evidence="1">
    <location>
        <begin position="20"/>
        <end position="41"/>
    </location>
</feature>
<feature type="transmembrane region" description="Helical" evidence="1">
    <location>
        <begin position="219"/>
        <end position="236"/>
    </location>
</feature>
<keyword evidence="1" id="KW-0812">Transmembrane</keyword>
<gene>
    <name evidence="2" type="ORF">BA92_00405</name>
</gene>
<name>A0A0C3MLB7_9PORP</name>
<keyword evidence="1" id="KW-0472">Membrane</keyword>
<evidence type="ECO:0000256" key="1">
    <source>
        <dbReference type="SAM" id="Phobius"/>
    </source>
</evidence>
<dbReference type="EMBL" id="JPIU01000014">
    <property type="protein sequence ID" value="KIO47513.1"/>
    <property type="molecule type" value="Genomic_DNA"/>
</dbReference>
<feature type="transmembrane region" description="Helical" evidence="1">
    <location>
        <begin position="134"/>
        <end position="154"/>
    </location>
</feature>